<sequence>MPYNAPYMHPLTPIPGSQPVFGNRAPLPDEMVALQNTLQMKEATVAFLDAQIEAARENLELLAVPYLELRARFESAQAAYFAAKENHEDLIQQRNTLDRSMDHLSSLLNPLRRFSDDVLAHIFMCAVDAEIERDYERLEPPRSRRQQVIVNIVRVCSKWRRVARDKPELWTYVRLNLSRRLRVHEKLQHFLDLARGLPMNIYTSHLQPNFFGASSDSEDDENGSSSSTLLAPVKQMRSFTVNFTHYRALHCLPMLGTQNLDTLEELHLRSEPMSSPASGLFSITSYLSEAPKLRVLRLIHVHLLPPAAHEVTPHIILPRLEELVLHGPVTHGTDIFGFSQLITMIPNVQKINYIQNDTIQFTHQDDVQLLKLRELVTNCCALENSLRSSFGADKVQAPKLEKLTVNDAVNLMTGLAQFLQSVQSIRILSIMGNFDPLSDASVPAGGGFAPTLFQPPGGGLLPQVLQPVLPIPPPPVFVQPPGFVPAPNPVTGPTEPRALLKAMKDIEELEIISIHPRFAEALCDIATVDPSDEETPEPKTDGDEKESRDKEMETATERPLSDPPTSSKQRVQTWRYLARLRKLEFTVNKSFPMSVQEFESIFEARCWTDKPPANNADVESEMRPLDKLEVHLGAGLNDALTEAVSRRMKLDGEDRGSRWFSWTREI</sequence>
<dbReference type="HOGENOM" id="CLU_412256_0_0_1"/>
<dbReference type="EMBL" id="CAFZ01000002">
    <property type="protein sequence ID" value="CCA66468.1"/>
    <property type="molecule type" value="Genomic_DNA"/>
</dbReference>
<evidence type="ECO:0000313" key="2">
    <source>
        <dbReference type="EMBL" id="CCA66468.1"/>
    </source>
</evidence>
<evidence type="ECO:0000313" key="3">
    <source>
        <dbReference type="Proteomes" id="UP000007148"/>
    </source>
</evidence>
<dbReference type="AlphaFoldDB" id="G4T562"/>
<reference evidence="2 3" key="1">
    <citation type="journal article" date="2011" name="PLoS Pathog.">
        <title>Endophytic Life Strategies Decoded by Genome and Transcriptome Analyses of the Mutualistic Root Symbiont Piriformospora indica.</title>
        <authorList>
            <person name="Zuccaro A."/>
            <person name="Lahrmann U."/>
            <person name="Guldener U."/>
            <person name="Langen G."/>
            <person name="Pfiffi S."/>
            <person name="Biedenkopf D."/>
            <person name="Wong P."/>
            <person name="Samans B."/>
            <person name="Grimm C."/>
            <person name="Basiewicz M."/>
            <person name="Murat C."/>
            <person name="Martin F."/>
            <person name="Kogel K.H."/>
        </authorList>
    </citation>
    <scope>NUCLEOTIDE SEQUENCE [LARGE SCALE GENOMIC DNA]</scope>
    <source>
        <strain evidence="2 3">DSM 11827</strain>
    </source>
</reference>
<feature type="compositionally biased region" description="Basic and acidic residues" evidence="1">
    <location>
        <begin position="536"/>
        <end position="560"/>
    </location>
</feature>
<dbReference type="Proteomes" id="UP000007148">
    <property type="component" value="Unassembled WGS sequence"/>
</dbReference>
<dbReference type="OrthoDB" id="3365698at2759"/>
<gene>
    <name evidence="2" type="ORF">PIIN_00154</name>
</gene>
<evidence type="ECO:0000256" key="1">
    <source>
        <dbReference type="SAM" id="MobiDB-lite"/>
    </source>
</evidence>
<comment type="caution">
    <text evidence="2">The sequence shown here is derived from an EMBL/GenBank/DDBJ whole genome shotgun (WGS) entry which is preliminary data.</text>
</comment>
<name>G4T562_SERID</name>
<proteinExistence type="predicted"/>
<dbReference type="Gene3D" id="3.80.10.10">
    <property type="entry name" value="Ribonuclease Inhibitor"/>
    <property type="match status" value="1"/>
</dbReference>
<dbReference type="InParanoid" id="G4T562"/>
<dbReference type="InterPro" id="IPR032675">
    <property type="entry name" value="LRR_dom_sf"/>
</dbReference>
<keyword evidence="3" id="KW-1185">Reference proteome</keyword>
<feature type="region of interest" description="Disordered" evidence="1">
    <location>
        <begin position="527"/>
        <end position="569"/>
    </location>
</feature>
<protein>
    <submittedName>
        <fullName evidence="2">Uncharacterized protein</fullName>
    </submittedName>
</protein>
<dbReference type="SUPFAM" id="SSF52047">
    <property type="entry name" value="RNI-like"/>
    <property type="match status" value="1"/>
</dbReference>
<accession>G4T562</accession>
<organism evidence="2 3">
    <name type="scientific">Serendipita indica (strain DSM 11827)</name>
    <name type="common">Root endophyte fungus</name>
    <name type="synonym">Piriformospora indica</name>
    <dbReference type="NCBI Taxonomy" id="1109443"/>
    <lineage>
        <taxon>Eukaryota</taxon>
        <taxon>Fungi</taxon>
        <taxon>Dikarya</taxon>
        <taxon>Basidiomycota</taxon>
        <taxon>Agaricomycotina</taxon>
        <taxon>Agaricomycetes</taxon>
        <taxon>Sebacinales</taxon>
        <taxon>Serendipitaceae</taxon>
        <taxon>Serendipita</taxon>
    </lineage>
</organism>